<accession>A0A5C7J2X8</accession>
<name>A0A5C7J2X8_9BACT</name>
<evidence type="ECO:0000256" key="1">
    <source>
        <dbReference type="SAM" id="Phobius"/>
    </source>
</evidence>
<evidence type="ECO:0000313" key="3">
    <source>
        <dbReference type="EMBL" id="TXG75875.1"/>
    </source>
</evidence>
<dbReference type="EMBL" id="SSDS01000097">
    <property type="protein sequence ID" value="TXG75875.1"/>
    <property type="molecule type" value="Genomic_DNA"/>
</dbReference>
<dbReference type="Proteomes" id="UP000321026">
    <property type="component" value="Unassembled WGS sequence"/>
</dbReference>
<evidence type="ECO:0000259" key="2">
    <source>
        <dbReference type="Pfam" id="PF10145"/>
    </source>
</evidence>
<keyword evidence="1" id="KW-0812">Transmembrane</keyword>
<protein>
    <recommendedName>
        <fullName evidence="2">Phage tail tape measure protein domain-containing protein</fullName>
    </recommendedName>
</protein>
<proteinExistence type="predicted"/>
<keyword evidence="1" id="KW-1133">Transmembrane helix</keyword>
<dbReference type="InterPro" id="IPR010090">
    <property type="entry name" value="Phage_tape_meas"/>
</dbReference>
<reference evidence="3 4" key="1">
    <citation type="submission" date="2018-09" db="EMBL/GenBank/DDBJ databases">
        <title>Metagenome Assembled Genomes from an Advanced Water Purification Facility.</title>
        <authorList>
            <person name="Stamps B.W."/>
            <person name="Spear J.R."/>
        </authorList>
    </citation>
    <scope>NUCLEOTIDE SEQUENCE [LARGE SCALE GENOMIC DNA]</scope>
    <source>
        <strain evidence="3">Bin_63_2</strain>
    </source>
</reference>
<evidence type="ECO:0000313" key="4">
    <source>
        <dbReference type="Proteomes" id="UP000321026"/>
    </source>
</evidence>
<feature type="transmembrane region" description="Helical" evidence="1">
    <location>
        <begin position="283"/>
        <end position="300"/>
    </location>
</feature>
<dbReference type="AlphaFoldDB" id="A0A5C7J2X8"/>
<comment type="caution">
    <text evidence="3">The sequence shown here is derived from an EMBL/GenBank/DDBJ whole genome shotgun (WGS) entry which is preliminary data.</text>
</comment>
<feature type="transmembrane region" description="Helical" evidence="1">
    <location>
        <begin position="256"/>
        <end position="277"/>
    </location>
</feature>
<sequence>MIVRKLEALFTINTNAIQFKRAASELDNLASKAETVMKAIAGYWAVQALQNFVTNTANAMAEVGKSASFLGIAADALQELQYAAEKSGVSIDALNDALKEIQVRAVDAKAGEGEAAEAFQMLGLKSTDAAGRIREPLELLDAVADRLKALPTQSERIWIADAIFGDEGSTVLSMLKYGSMGLQAMRKEARALGLTLGTDAIAKARRFNQALKKLHNVSSGLAKTFAEYLFPPLSWLMEKCAALSAAFNQMESRASLVRTTLLTLGGVLSVLAVKAAIAFGPMILFAGAVLAGITAVALIIDDLWTAFRGGDSVLLSLHKKARVFFGAMEQWLLDLPRAILASISQAISSGLSFIQNKFMAFKDWLLQMALSISERLGGLFNNLVPDFLKKGFAATINHVASLKGPDAQSLNSRLAPQPSNITHQNRMSSQQNVHVAVNVKSQANPHEIGGEVSKAIKQALERERFNAFMGIMNYAS</sequence>
<dbReference type="Pfam" id="PF10145">
    <property type="entry name" value="PhageMin_Tail"/>
    <property type="match status" value="1"/>
</dbReference>
<keyword evidence="1" id="KW-0472">Membrane</keyword>
<feature type="domain" description="Phage tail tape measure protein" evidence="2">
    <location>
        <begin position="31"/>
        <end position="165"/>
    </location>
</feature>
<gene>
    <name evidence="3" type="ORF">E6Q11_06210</name>
</gene>
<organism evidence="3 4">
    <name type="scientific">Candidatus Dojkabacteria bacterium</name>
    <dbReference type="NCBI Taxonomy" id="2099670"/>
    <lineage>
        <taxon>Bacteria</taxon>
        <taxon>Candidatus Dojkabacteria</taxon>
    </lineage>
</organism>